<sequence>MPEAGAQPLPVRGARGRGSPSRRGDIPHRPRTPNPPPTAAHPTDALVPPPPPGPRASRSRHSPRLARGVSAWALAGGVAPRHWPADRSLAVASVYKDAPPAPLRLVHPSPTAIRRSPTAPSRCAREAAAPAPPPAPGVSF</sequence>
<name>A0A2T8IGY7_9POAL</name>
<dbReference type="Gramene" id="PVH36953">
    <property type="protein sequence ID" value="PVH36953"/>
    <property type="gene ID" value="PAHAL_6G208000"/>
</dbReference>
<dbReference type="EMBL" id="CM008051">
    <property type="protein sequence ID" value="PVH36953.1"/>
    <property type="molecule type" value="Genomic_DNA"/>
</dbReference>
<dbReference type="AlphaFoldDB" id="A0A2T8IGY7"/>
<reference evidence="2" key="1">
    <citation type="submission" date="2018-04" db="EMBL/GenBank/DDBJ databases">
        <title>WGS assembly of Panicum hallii.</title>
        <authorList>
            <person name="Lovell J."/>
            <person name="Jenkins J."/>
            <person name="Lowry D."/>
            <person name="Mamidi S."/>
            <person name="Sreedasyam A."/>
            <person name="Weng X."/>
            <person name="Barry K."/>
            <person name="Bonette J."/>
            <person name="Campitelli B."/>
            <person name="Daum C."/>
            <person name="Gordon S."/>
            <person name="Gould B."/>
            <person name="Lipzen A."/>
            <person name="Macqueen A."/>
            <person name="Palacio-Mejia J."/>
            <person name="Plott C."/>
            <person name="Shakirov E."/>
            <person name="Shu S."/>
            <person name="Yoshinaga Y."/>
            <person name="Zane M."/>
            <person name="Rokhsar D."/>
            <person name="Grimwood J."/>
            <person name="Schmutz J."/>
            <person name="Juenger T."/>
        </authorList>
    </citation>
    <scope>NUCLEOTIDE SEQUENCE [LARGE SCALE GENOMIC DNA]</scope>
    <source>
        <strain evidence="2">FIL2</strain>
    </source>
</reference>
<evidence type="ECO:0000256" key="1">
    <source>
        <dbReference type="SAM" id="MobiDB-lite"/>
    </source>
</evidence>
<proteinExistence type="predicted"/>
<protein>
    <submittedName>
        <fullName evidence="2">Uncharacterized protein</fullName>
    </submittedName>
</protein>
<gene>
    <name evidence="2" type="ORF">PAHAL_6G208000</name>
</gene>
<feature type="compositionally biased region" description="Pro residues" evidence="1">
    <location>
        <begin position="130"/>
        <end position="140"/>
    </location>
</feature>
<feature type="region of interest" description="Disordered" evidence="1">
    <location>
        <begin position="1"/>
        <end position="65"/>
    </location>
</feature>
<organism evidence="2">
    <name type="scientific">Panicum hallii</name>
    <dbReference type="NCBI Taxonomy" id="206008"/>
    <lineage>
        <taxon>Eukaryota</taxon>
        <taxon>Viridiplantae</taxon>
        <taxon>Streptophyta</taxon>
        <taxon>Embryophyta</taxon>
        <taxon>Tracheophyta</taxon>
        <taxon>Spermatophyta</taxon>
        <taxon>Magnoliopsida</taxon>
        <taxon>Liliopsida</taxon>
        <taxon>Poales</taxon>
        <taxon>Poaceae</taxon>
        <taxon>PACMAD clade</taxon>
        <taxon>Panicoideae</taxon>
        <taxon>Panicodae</taxon>
        <taxon>Paniceae</taxon>
        <taxon>Panicinae</taxon>
        <taxon>Panicum</taxon>
        <taxon>Panicum sect. Panicum</taxon>
    </lineage>
</organism>
<evidence type="ECO:0000313" key="2">
    <source>
        <dbReference type="EMBL" id="PVH36953.1"/>
    </source>
</evidence>
<feature type="region of interest" description="Disordered" evidence="1">
    <location>
        <begin position="106"/>
        <end position="140"/>
    </location>
</feature>
<accession>A0A2T8IGY7</accession>
<dbReference type="Proteomes" id="UP000243499">
    <property type="component" value="Chromosome 6"/>
</dbReference>